<sequence>MLTHEAFPGERQNLIAERLATHGRVLAGDLAQEFNVSEHSIRRDLAALAEAGICKRVYGGAISVAPVRGDQDRQNLQADRKNSLGLAAAALIKTGQHIFIDGGTTNASISSAIGHNLAISITTNSPAIALELEKLPLADVILLGGRLHKATGSTVGLTAIQQLSNFNFDLCFLGACAIDAIKGVTAFDMDDAEFKRTVVSRSGQIVVAATNEKLSSIAHYQVASCEELGVLVVEKDAPAERLGPISAKVSNIVVAS</sequence>
<dbReference type="PANTHER" id="PTHR30363">
    <property type="entry name" value="HTH-TYPE TRANSCRIPTIONAL REGULATOR SRLR-RELATED"/>
    <property type="match status" value="1"/>
</dbReference>
<dbReference type="Pfam" id="PF08220">
    <property type="entry name" value="HTH_DeoR"/>
    <property type="match status" value="1"/>
</dbReference>
<gene>
    <name evidence="5" type="ORF">CUN61_16150</name>
</gene>
<dbReference type="GO" id="GO:0003700">
    <property type="term" value="F:DNA-binding transcription factor activity"/>
    <property type="evidence" value="ECO:0007669"/>
    <property type="project" value="InterPro"/>
</dbReference>
<name>A0A4P6G7M8_9PSED</name>
<organism evidence="5 6">
    <name type="scientific">Pseudomonas arsenicoxydans</name>
    <dbReference type="NCBI Taxonomy" id="702115"/>
    <lineage>
        <taxon>Bacteria</taxon>
        <taxon>Pseudomonadati</taxon>
        <taxon>Pseudomonadota</taxon>
        <taxon>Gammaproteobacteria</taxon>
        <taxon>Pseudomonadales</taxon>
        <taxon>Pseudomonadaceae</taxon>
        <taxon>Pseudomonas</taxon>
    </lineage>
</organism>
<evidence type="ECO:0000256" key="3">
    <source>
        <dbReference type="ARBA" id="ARBA00023163"/>
    </source>
</evidence>
<reference evidence="5 6" key="1">
    <citation type="submission" date="2017-11" db="EMBL/GenBank/DDBJ databases">
        <title>Genome sequence of Pseudomonas arsenicoxydans ACM1.</title>
        <authorList>
            <person name="Nascimento F.X."/>
        </authorList>
    </citation>
    <scope>NUCLEOTIDE SEQUENCE [LARGE SCALE GENOMIC DNA]</scope>
    <source>
        <strain evidence="5 6">ACM1</strain>
    </source>
</reference>
<dbReference type="Gene3D" id="3.40.50.1360">
    <property type="match status" value="1"/>
</dbReference>
<dbReference type="PROSITE" id="PS51000">
    <property type="entry name" value="HTH_DEOR_2"/>
    <property type="match status" value="1"/>
</dbReference>
<dbReference type="Proteomes" id="UP000291121">
    <property type="component" value="Chromosome"/>
</dbReference>
<dbReference type="PANTHER" id="PTHR30363:SF4">
    <property type="entry name" value="GLYCEROL-3-PHOSPHATE REGULON REPRESSOR"/>
    <property type="match status" value="1"/>
</dbReference>
<keyword evidence="3" id="KW-0804">Transcription</keyword>
<keyword evidence="2" id="KW-0805">Transcription regulation</keyword>
<dbReference type="InterPro" id="IPR036388">
    <property type="entry name" value="WH-like_DNA-bd_sf"/>
</dbReference>
<proteinExistence type="predicted"/>
<evidence type="ECO:0000256" key="2">
    <source>
        <dbReference type="ARBA" id="ARBA00023015"/>
    </source>
</evidence>
<evidence type="ECO:0000313" key="5">
    <source>
        <dbReference type="EMBL" id="QAY85430.1"/>
    </source>
</evidence>
<dbReference type="AlphaFoldDB" id="A0A4P6G7M8"/>
<dbReference type="SUPFAM" id="SSF100950">
    <property type="entry name" value="NagB/RpiA/CoA transferase-like"/>
    <property type="match status" value="1"/>
</dbReference>
<dbReference type="InterPro" id="IPR014036">
    <property type="entry name" value="DeoR-like_C"/>
</dbReference>
<dbReference type="Gene3D" id="1.10.10.10">
    <property type="entry name" value="Winged helix-like DNA-binding domain superfamily/Winged helix DNA-binding domain"/>
    <property type="match status" value="1"/>
</dbReference>
<accession>A0A4P6G7M8</accession>
<evidence type="ECO:0000259" key="4">
    <source>
        <dbReference type="PROSITE" id="PS51000"/>
    </source>
</evidence>
<dbReference type="SMART" id="SM01134">
    <property type="entry name" value="DeoRC"/>
    <property type="match status" value="1"/>
</dbReference>
<dbReference type="InterPro" id="IPR037171">
    <property type="entry name" value="NagB/RpiA_transferase-like"/>
</dbReference>
<protein>
    <submittedName>
        <fullName evidence="5">Decarboxylase</fullName>
    </submittedName>
</protein>
<evidence type="ECO:0000256" key="1">
    <source>
        <dbReference type="ARBA" id="ARBA00022491"/>
    </source>
</evidence>
<dbReference type="Pfam" id="PF00455">
    <property type="entry name" value="DeoRC"/>
    <property type="match status" value="1"/>
</dbReference>
<evidence type="ECO:0000313" key="6">
    <source>
        <dbReference type="Proteomes" id="UP000291121"/>
    </source>
</evidence>
<dbReference type="EMBL" id="CP024767">
    <property type="protein sequence ID" value="QAY85430.1"/>
    <property type="molecule type" value="Genomic_DNA"/>
</dbReference>
<keyword evidence="6" id="KW-1185">Reference proteome</keyword>
<keyword evidence="1" id="KW-0678">Repressor</keyword>
<dbReference type="SMART" id="SM00420">
    <property type="entry name" value="HTH_DEOR"/>
    <property type="match status" value="1"/>
</dbReference>
<dbReference type="InterPro" id="IPR036390">
    <property type="entry name" value="WH_DNA-bd_sf"/>
</dbReference>
<feature type="domain" description="HTH deoR-type" evidence="4">
    <location>
        <begin position="8"/>
        <end position="63"/>
    </location>
</feature>
<dbReference type="InterPro" id="IPR001034">
    <property type="entry name" value="DeoR_HTH"/>
</dbReference>
<dbReference type="PRINTS" id="PR00037">
    <property type="entry name" value="HTHLACR"/>
</dbReference>
<dbReference type="InterPro" id="IPR050313">
    <property type="entry name" value="Carb_Metab_HTH_regulators"/>
</dbReference>
<dbReference type="SUPFAM" id="SSF46785">
    <property type="entry name" value="Winged helix' DNA-binding domain"/>
    <property type="match status" value="1"/>
</dbReference>